<proteinExistence type="inferred from homology"/>
<dbReference type="SUPFAM" id="SSF53474">
    <property type="entry name" value="alpha/beta-Hydrolases"/>
    <property type="match status" value="1"/>
</dbReference>
<dbReference type="GO" id="GO:0044550">
    <property type="term" value="P:secondary metabolite biosynthetic process"/>
    <property type="evidence" value="ECO:0007669"/>
    <property type="project" value="TreeGrafter"/>
</dbReference>
<dbReference type="InterPro" id="IPR050593">
    <property type="entry name" value="LovG"/>
</dbReference>
<keyword evidence="2" id="KW-0378">Hydrolase</keyword>
<dbReference type="InterPro" id="IPR029058">
    <property type="entry name" value="AB_hydrolase_fold"/>
</dbReference>
<evidence type="ECO:0000313" key="5">
    <source>
        <dbReference type="Proteomes" id="UP001166286"/>
    </source>
</evidence>
<dbReference type="GO" id="GO:0005737">
    <property type="term" value="C:cytoplasm"/>
    <property type="evidence" value="ECO:0007669"/>
    <property type="project" value="TreeGrafter"/>
</dbReference>
<evidence type="ECO:0000256" key="1">
    <source>
        <dbReference type="ARBA" id="ARBA00005863"/>
    </source>
</evidence>
<dbReference type="Proteomes" id="UP001166286">
    <property type="component" value="Unassembled WGS sequence"/>
</dbReference>
<protein>
    <recommendedName>
        <fullName evidence="3">Serine hydrolase domain-containing protein</fullName>
    </recommendedName>
</protein>
<dbReference type="Pfam" id="PF03959">
    <property type="entry name" value="FSH1"/>
    <property type="match status" value="1"/>
</dbReference>
<dbReference type="EMBL" id="JAFEKC020000002">
    <property type="protein sequence ID" value="KAK0516282.1"/>
    <property type="molecule type" value="Genomic_DNA"/>
</dbReference>
<reference evidence="4" key="1">
    <citation type="submission" date="2023-03" db="EMBL/GenBank/DDBJ databases">
        <title>Complete genome of Cladonia borealis.</title>
        <authorList>
            <person name="Park H."/>
        </authorList>
    </citation>
    <scope>NUCLEOTIDE SEQUENCE</scope>
    <source>
        <strain evidence="4">ANT050790</strain>
    </source>
</reference>
<evidence type="ECO:0000259" key="3">
    <source>
        <dbReference type="Pfam" id="PF03959"/>
    </source>
</evidence>
<evidence type="ECO:0000256" key="2">
    <source>
        <dbReference type="ARBA" id="ARBA00022801"/>
    </source>
</evidence>
<dbReference type="AlphaFoldDB" id="A0AA39V4Z5"/>
<dbReference type="PANTHER" id="PTHR48070:SF3">
    <property type="entry name" value="ESTERASE DBAE-RELATED"/>
    <property type="match status" value="1"/>
</dbReference>
<organism evidence="4 5">
    <name type="scientific">Cladonia borealis</name>
    <dbReference type="NCBI Taxonomy" id="184061"/>
    <lineage>
        <taxon>Eukaryota</taxon>
        <taxon>Fungi</taxon>
        <taxon>Dikarya</taxon>
        <taxon>Ascomycota</taxon>
        <taxon>Pezizomycotina</taxon>
        <taxon>Lecanoromycetes</taxon>
        <taxon>OSLEUM clade</taxon>
        <taxon>Lecanoromycetidae</taxon>
        <taxon>Lecanorales</taxon>
        <taxon>Lecanorineae</taxon>
        <taxon>Cladoniaceae</taxon>
        <taxon>Cladonia</taxon>
    </lineage>
</organism>
<dbReference type="PANTHER" id="PTHR48070">
    <property type="entry name" value="ESTERASE OVCA2"/>
    <property type="match status" value="1"/>
</dbReference>
<comment type="caution">
    <text evidence="4">The sequence shown here is derived from an EMBL/GenBank/DDBJ whole genome shotgun (WGS) entry which is preliminary data.</text>
</comment>
<feature type="domain" description="Serine hydrolase" evidence="3">
    <location>
        <begin position="26"/>
        <end position="261"/>
    </location>
</feature>
<accession>A0AA39V4Z5</accession>
<name>A0AA39V4Z5_9LECA</name>
<sequence>MLTGSIATAFMVGHTPKVEDSTLCLPRMLCLHGGGTNANIFRIQCRVLERSLRSSFRLVYAQAPFPAQPGSDVTSVYKRYGPFRAWQRSTTDDPEYSPQYIVDQIHISLTATMHADDQQGATGPWVALMGFSQGAKIAASILYLQQIREMHSMQNTVGWPEFRFALLLAARGPLLWLEPEMTMPPWLVNASRPSVFLDEPDLVDAPEERLLRIPTIHVHGLRDPGLELHRRLLQRYCDPKCAALLEWDGGHRVPIKTRDINAVVEYVYSLARDTGVFSGWS</sequence>
<dbReference type="GO" id="GO:0016787">
    <property type="term" value="F:hydrolase activity"/>
    <property type="evidence" value="ECO:0007669"/>
    <property type="project" value="UniProtKB-KW"/>
</dbReference>
<evidence type="ECO:0000313" key="4">
    <source>
        <dbReference type="EMBL" id="KAK0516282.1"/>
    </source>
</evidence>
<dbReference type="GO" id="GO:0005634">
    <property type="term" value="C:nucleus"/>
    <property type="evidence" value="ECO:0007669"/>
    <property type="project" value="TreeGrafter"/>
</dbReference>
<keyword evidence="5" id="KW-1185">Reference proteome</keyword>
<comment type="similarity">
    <text evidence="1">Belongs to the LovG family.</text>
</comment>
<gene>
    <name evidence="4" type="ORF">JMJ35_000885</name>
</gene>
<dbReference type="Gene3D" id="3.40.50.1820">
    <property type="entry name" value="alpha/beta hydrolase"/>
    <property type="match status" value="1"/>
</dbReference>
<dbReference type="InterPro" id="IPR005645">
    <property type="entry name" value="FSH-like_dom"/>
</dbReference>